<dbReference type="Pfam" id="PF13687">
    <property type="entry name" value="DUF4153"/>
    <property type="match status" value="1"/>
</dbReference>
<feature type="transmembrane region" description="Helical" evidence="2">
    <location>
        <begin position="82"/>
        <end position="100"/>
    </location>
</feature>
<feature type="transmembrane region" description="Helical" evidence="2">
    <location>
        <begin position="244"/>
        <end position="267"/>
    </location>
</feature>
<name>A0ABM8CZ88_9NOCA</name>
<feature type="transmembrane region" description="Helical" evidence="2">
    <location>
        <begin position="165"/>
        <end position="198"/>
    </location>
</feature>
<accession>A0ABM8CZ88</accession>
<organism evidence="3 4">
    <name type="scientific">Nocardia sputorum</name>
    <dbReference type="NCBI Taxonomy" id="2984338"/>
    <lineage>
        <taxon>Bacteria</taxon>
        <taxon>Bacillati</taxon>
        <taxon>Actinomycetota</taxon>
        <taxon>Actinomycetes</taxon>
        <taxon>Mycobacteriales</taxon>
        <taxon>Nocardiaceae</taxon>
        <taxon>Nocardia</taxon>
    </lineage>
</organism>
<keyword evidence="2" id="KW-0812">Transmembrane</keyword>
<feature type="transmembrane region" description="Helical" evidence="2">
    <location>
        <begin position="373"/>
        <end position="392"/>
    </location>
</feature>
<keyword evidence="2" id="KW-1133">Transmembrane helix</keyword>
<keyword evidence="2" id="KW-0472">Membrane</keyword>
<feature type="region of interest" description="Disordered" evidence="1">
    <location>
        <begin position="1"/>
        <end position="36"/>
    </location>
</feature>
<evidence type="ECO:0000256" key="2">
    <source>
        <dbReference type="SAM" id="Phobius"/>
    </source>
</evidence>
<feature type="transmembrane region" description="Helical" evidence="2">
    <location>
        <begin position="438"/>
        <end position="462"/>
    </location>
</feature>
<evidence type="ECO:0000256" key="1">
    <source>
        <dbReference type="SAM" id="MobiDB-lite"/>
    </source>
</evidence>
<evidence type="ECO:0000313" key="3">
    <source>
        <dbReference type="EMBL" id="BDU00371.1"/>
    </source>
</evidence>
<feature type="transmembrane region" description="Helical" evidence="2">
    <location>
        <begin position="329"/>
        <end position="353"/>
    </location>
</feature>
<feature type="transmembrane region" description="Helical" evidence="2">
    <location>
        <begin position="106"/>
        <end position="123"/>
    </location>
</feature>
<sequence length="559" mass="59424">MSPEPESASTADPVSTRAAEGRGRPPRGESAADSSEAAARASVRALLGQFGTAVADAQTAVAPVAGPVFVPRPPKWRRVARPPGVALAALVSGLAAAVLIHWDRPGIGWLLAACVAATSVFLVDRNARKRVAATTKDVGGQKKSMPEQQADTNSPRWKRYGGRPWWAALTLALLAVGAVRAAGWLFALCVVAACVAASLAVVGRRTVNGILYDTLAVWLETAAAVPWAYAGIARPRGGNATQAWRLGLSVAVTVALLAVFVPLLGSADAMFAALLETVTPAVDVPTVLRWAALFAVGCLGALGALFVLAGPPPPATAAAGGRTLRRTEWALPVGALAILFAAFVATQFVVLFGGDDYVQETSGLTYAEYARSGFWQLSAVTVLTLAVLMVVLRWAAQDTVADRWWLRGLLTAVSGLALVIVASALGRMWTYQQAYGFTVLRLLVEACELWLGSVYLLVLVAVLRLRRAWLPRAVLGTAMVTLLALAVLDPERLIAQQNIDRWQRGKALDIDYLGTLSPDVLPATDRLPEPLRSDLRSRLRADLDEDTWQSWNLSRAAAR</sequence>
<evidence type="ECO:0008006" key="5">
    <source>
        <dbReference type="Google" id="ProtNLM"/>
    </source>
</evidence>
<gene>
    <name evidence="3" type="ORF">IFM12276_33990</name>
</gene>
<feature type="region of interest" description="Disordered" evidence="1">
    <location>
        <begin position="134"/>
        <end position="155"/>
    </location>
</feature>
<reference evidence="3 4" key="1">
    <citation type="submission" date="2022-11" db="EMBL/GenBank/DDBJ databases">
        <title>Genome Sequencing of Nocardia sp. ON39_IFM12276 and assembly.</title>
        <authorList>
            <person name="Shimojima M."/>
            <person name="Toyokawa M."/>
            <person name="Uesaka K."/>
        </authorList>
    </citation>
    <scope>NUCLEOTIDE SEQUENCE [LARGE SCALE GENOMIC DNA]</scope>
    <source>
        <strain evidence="3 4">IFM 12276</strain>
    </source>
</reference>
<feature type="transmembrane region" description="Helical" evidence="2">
    <location>
        <begin position="404"/>
        <end position="426"/>
    </location>
</feature>
<feature type="transmembrane region" description="Helical" evidence="2">
    <location>
        <begin position="469"/>
        <end position="488"/>
    </location>
</feature>
<keyword evidence="4" id="KW-1185">Reference proteome</keyword>
<protein>
    <recommendedName>
        <fullName evidence="5">DUF4173 domain-containing protein</fullName>
    </recommendedName>
</protein>
<dbReference type="Proteomes" id="UP001317870">
    <property type="component" value="Chromosome"/>
</dbReference>
<proteinExistence type="predicted"/>
<dbReference type="InterPro" id="IPR025291">
    <property type="entry name" value="DUF4153"/>
</dbReference>
<dbReference type="EMBL" id="AP026978">
    <property type="protein sequence ID" value="BDU00371.1"/>
    <property type="molecule type" value="Genomic_DNA"/>
</dbReference>
<feature type="transmembrane region" description="Helical" evidence="2">
    <location>
        <begin position="210"/>
        <end position="232"/>
    </location>
</feature>
<dbReference type="RefSeq" id="WP_281880674.1">
    <property type="nucleotide sequence ID" value="NZ_AP026978.1"/>
</dbReference>
<feature type="transmembrane region" description="Helical" evidence="2">
    <location>
        <begin position="287"/>
        <end position="308"/>
    </location>
</feature>
<feature type="compositionally biased region" description="Polar residues" evidence="1">
    <location>
        <begin position="146"/>
        <end position="155"/>
    </location>
</feature>
<evidence type="ECO:0000313" key="4">
    <source>
        <dbReference type="Proteomes" id="UP001317870"/>
    </source>
</evidence>